<dbReference type="GeneID" id="125418415"/>
<feature type="region of interest" description="Disordered" evidence="1">
    <location>
        <begin position="1"/>
        <end position="58"/>
    </location>
</feature>
<dbReference type="InterPro" id="IPR040294">
    <property type="entry name" value="Nodulin-rel_1/2"/>
</dbReference>
<proteinExistence type="predicted"/>
<feature type="compositionally biased region" description="Polar residues" evidence="1">
    <location>
        <begin position="28"/>
        <end position="37"/>
    </location>
</feature>
<keyword evidence="2" id="KW-1185">Reference proteome</keyword>
<reference evidence="3" key="1">
    <citation type="submission" date="2025-08" db="UniProtKB">
        <authorList>
            <consortium name="RefSeq"/>
        </authorList>
    </citation>
    <scope>IDENTIFICATION</scope>
    <source>
        <tissue evidence="3">Seedling</tissue>
    </source>
</reference>
<dbReference type="PANTHER" id="PTHR35098:SF1">
    <property type="entry name" value="NODULIN-RELATED PROTEIN 2"/>
    <property type="match status" value="1"/>
</dbReference>
<evidence type="ECO:0000313" key="3">
    <source>
        <dbReference type="RefSeq" id="XP_048317885.2"/>
    </source>
</evidence>
<feature type="compositionally biased region" description="Polar residues" evidence="1">
    <location>
        <begin position="120"/>
        <end position="131"/>
    </location>
</feature>
<accession>A0ABM3I072</accession>
<feature type="region of interest" description="Disordered" evidence="1">
    <location>
        <begin position="99"/>
        <end position="155"/>
    </location>
</feature>
<evidence type="ECO:0000256" key="1">
    <source>
        <dbReference type="SAM" id="MobiDB-lite"/>
    </source>
</evidence>
<dbReference type="RefSeq" id="XP_048317885.2">
    <property type="nucleotide sequence ID" value="XM_048461928.2"/>
</dbReference>
<protein>
    <submittedName>
        <fullName evidence="3">Nodulin-related protein 1</fullName>
    </submittedName>
</protein>
<dbReference type="PANTHER" id="PTHR35098">
    <property type="entry name" value="EXPRESSED PROTEIN"/>
    <property type="match status" value="1"/>
</dbReference>
<gene>
    <name evidence="3" type="primary">LOC125418415</name>
</gene>
<dbReference type="Proteomes" id="UP001652623">
    <property type="component" value="Chromosome 12"/>
</dbReference>
<organism evidence="2 3">
    <name type="scientific">Ziziphus jujuba</name>
    <name type="common">Chinese jujube</name>
    <name type="synonym">Ziziphus sativa</name>
    <dbReference type="NCBI Taxonomy" id="326968"/>
    <lineage>
        <taxon>Eukaryota</taxon>
        <taxon>Viridiplantae</taxon>
        <taxon>Streptophyta</taxon>
        <taxon>Embryophyta</taxon>
        <taxon>Tracheophyta</taxon>
        <taxon>Spermatophyta</taxon>
        <taxon>Magnoliopsida</taxon>
        <taxon>eudicotyledons</taxon>
        <taxon>Gunneridae</taxon>
        <taxon>Pentapetalae</taxon>
        <taxon>rosids</taxon>
        <taxon>fabids</taxon>
        <taxon>Rosales</taxon>
        <taxon>Rhamnaceae</taxon>
        <taxon>Paliureae</taxon>
        <taxon>Ziziphus</taxon>
    </lineage>
</organism>
<evidence type="ECO:0000313" key="2">
    <source>
        <dbReference type="Proteomes" id="UP001652623"/>
    </source>
</evidence>
<feature type="compositionally biased region" description="Gly residues" evidence="1">
    <location>
        <begin position="135"/>
        <end position="144"/>
    </location>
</feature>
<sequence length="169" mass="17623">MDLLKSLNKATSGGNDSENHAQGHHQQKQQSSNSELLSSAKLMAEAAKSSYGGESDKVDKAKVAAAGADLLDAASKYGKLEEKSFGKYVEKAEEYLHNYHNTHSSTTTGGGVPRHGHSDSAPQTGHTTHSAPSHEGGGGGGGHPDSGDGDSGNKYGEYFKAAEGFLKKH</sequence>
<name>A0ABM3I072_ZIZJJ</name>